<accession>A0AAX0K074</accession>
<evidence type="ECO:0000313" key="2">
    <source>
        <dbReference type="Proteomes" id="UP000189067"/>
    </source>
</evidence>
<comment type="caution">
    <text evidence="1">The sequence shown here is derived from an EMBL/GenBank/DDBJ whole genome shotgun (WGS) entry which is preliminary data.</text>
</comment>
<name>A0AAX0K074_LACRH</name>
<reference evidence="1 2" key="1">
    <citation type="submission" date="2017-01" db="EMBL/GenBank/DDBJ databases">
        <title>In silico prediction, in vitro antibacterial spectrum and physicochemical properties of a putative bacteriocin produced by Lactobacillus rhamnosus strain L156.4.</title>
        <authorList>
            <person name="Silveira A.M."/>
            <person name="Monteiro A.S."/>
            <person name="Santos V.L."/>
            <person name="Nicoli J.R."/>
            <person name="Azevedo V."/>
            <person name="Soares S.C."/>
            <person name="Castro-Oliveira L."/>
            <person name="Dias-Souza M.V."/>
            <person name="Nardi R.M."/>
        </authorList>
    </citation>
    <scope>NUCLEOTIDE SEQUENCE [LARGE SCALE GENOMIC DNA]</scope>
    <source>
        <strain evidence="1 2">L156.4</strain>
    </source>
</reference>
<dbReference type="EMBL" id="MTJY01000047">
    <property type="protein sequence ID" value="ONN74008.1"/>
    <property type="molecule type" value="Genomic_DNA"/>
</dbReference>
<feature type="non-terminal residue" evidence="1">
    <location>
        <position position="42"/>
    </location>
</feature>
<dbReference type="Proteomes" id="UP000189067">
    <property type="component" value="Unassembled WGS sequence"/>
</dbReference>
<dbReference type="AlphaFoldDB" id="A0AAX0K074"/>
<proteinExistence type="predicted"/>
<evidence type="ECO:0000313" key="1">
    <source>
        <dbReference type="EMBL" id="ONN74008.1"/>
    </source>
</evidence>
<organism evidence="1 2">
    <name type="scientific">Lacticaseibacillus rhamnosus</name>
    <name type="common">Lactobacillus rhamnosus</name>
    <dbReference type="NCBI Taxonomy" id="47715"/>
    <lineage>
        <taxon>Bacteria</taxon>
        <taxon>Bacillati</taxon>
        <taxon>Bacillota</taxon>
        <taxon>Bacilli</taxon>
        <taxon>Lactobacillales</taxon>
        <taxon>Lactobacillaceae</taxon>
        <taxon>Lacticaseibacillus</taxon>
    </lineage>
</organism>
<sequence length="42" mass="5083">MPDYPSNISRAQFALIQPDLENFRKHTRPRRYDLYDVFNAIL</sequence>
<gene>
    <name evidence="1" type="ORF">BWR10_11310</name>
</gene>
<protein>
    <submittedName>
        <fullName evidence="1">Transposase</fullName>
    </submittedName>
</protein>